<feature type="domain" description="SnoaL-like" evidence="1">
    <location>
        <begin position="8"/>
        <end position="108"/>
    </location>
</feature>
<dbReference type="SMR" id="A0A084A8Z4"/>
<dbReference type="EMBL" id="AZSI01000124">
    <property type="protein sequence ID" value="KEY61773.1"/>
    <property type="molecule type" value="Genomic_DNA"/>
</dbReference>
<dbReference type="Proteomes" id="UP000028401">
    <property type="component" value="Unassembled WGS sequence"/>
</dbReference>
<evidence type="ECO:0000259" key="1">
    <source>
        <dbReference type="Pfam" id="PF12680"/>
    </source>
</evidence>
<accession>A0A084A8Z4</accession>
<gene>
    <name evidence="2" type="ORF">U725_02103</name>
</gene>
<dbReference type="InterPro" id="IPR032710">
    <property type="entry name" value="NTF2-like_dom_sf"/>
</dbReference>
<proteinExistence type="predicted"/>
<protein>
    <recommendedName>
        <fullName evidence="1">SnoaL-like domain-containing protein</fullName>
    </recommendedName>
</protein>
<dbReference type="SUPFAM" id="SSF54427">
    <property type="entry name" value="NTF2-like"/>
    <property type="match status" value="1"/>
</dbReference>
<evidence type="ECO:0000313" key="2">
    <source>
        <dbReference type="EMBL" id="KEY61773.1"/>
    </source>
</evidence>
<dbReference type="Pfam" id="PF12680">
    <property type="entry name" value="SnoaL_2"/>
    <property type="match status" value="1"/>
</dbReference>
<organism evidence="2 3">
    <name type="scientific">Lactococcus cremoris subsp. cremoris GE214</name>
    <dbReference type="NCBI Taxonomy" id="1415168"/>
    <lineage>
        <taxon>Bacteria</taxon>
        <taxon>Bacillati</taxon>
        <taxon>Bacillota</taxon>
        <taxon>Bacilli</taxon>
        <taxon>Lactobacillales</taxon>
        <taxon>Streptococcaceae</taxon>
        <taxon>Lactococcus</taxon>
        <taxon>Lactococcus cremoris subsp. cremoris</taxon>
    </lineage>
</organism>
<dbReference type="AlphaFoldDB" id="A0A084A8Z4"/>
<dbReference type="InterPro" id="IPR037401">
    <property type="entry name" value="SnoaL-like"/>
</dbReference>
<dbReference type="Gene3D" id="3.10.450.50">
    <property type="match status" value="1"/>
</dbReference>
<name>A0A084A8Z4_LACLC</name>
<dbReference type="PATRIC" id="fig|1415168.3.peg.2174"/>
<comment type="caution">
    <text evidence="2">The sequence shown here is derived from an EMBL/GenBank/DDBJ whole genome shotgun (WGS) entry which is preliminary data.</text>
</comment>
<dbReference type="RefSeq" id="WP_011835854.1">
    <property type="nucleotide sequence ID" value="NZ_AZSI01000124.1"/>
</dbReference>
<reference evidence="2 3" key="1">
    <citation type="submission" date="2014-06" db="EMBL/GenBank/DDBJ databases">
        <title>Draft genome sequence of the putrescine producing strain Lactococcus lactis subsp cremoris GE214.</title>
        <authorList>
            <person name="Ladero V."/>
            <person name="Linares D.M."/>
            <person name="del Rio B."/>
            <person name="Mayo B."/>
            <person name="Martin M.C."/>
            <person name="Fernandez M."/>
            <person name="Alvarez M.A."/>
        </authorList>
    </citation>
    <scope>NUCLEOTIDE SEQUENCE [LARGE SCALE GENOMIC DNA]</scope>
    <source>
        <strain evidence="2 3">GE214</strain>
    </source>
</reference>
<evidence type="ECO:0000313" key="3">
    <source>
        <dbReference type="Proteomes" id="UP000028401"/>
    </source>
</evidence>
<sequence length="124" mass="14796">MTKSELFQQTIDAWLTKDINKLLSGLSADIIYTECYGAQYHGKAEIEKWFRQWNNPVENQVKSWSVDKSYVDNETCFFTWTFHYVYKGEENIFDGISLVKFSGNKICQIQEFEQKHEKFRPFLK</sequence>